<evidence type="ECO:0000256" key="3">
    <source>
        <dbReference type="ARBA" id="ARBA00022525"/>
    </source>
</evidence>
<evidence type="ECO:0000256" key="5">
    <source>
        <dbReference type="SAM" id="SignalP"/>
    </source>
</evidence>
<protein>
    <submittedName>
        <fullName evidence="7">General odorant-binding protein 56h</fullName>
    </submittedName>
</protein>
<evidence type="ECO:0000313" key="6">
    <source>
        <dbReference type="Proteomes" id="UP000504634"/>
    </source>
</evidence>
<dbReference type="Gene3D" id="1.10.238.20">
    <property type="entry name" value="Pheromone/general odorant binding protein domain"/>
    <property type="match status" value="1"/>
</dbReference>
<accession>A0A6J2U968</accession>
<keyword evidence="6" id="KW-1185">Reference proteome</keyword>
<dbReference type="AlphaFoldDB" id="A0A6J2U968"/>
<dbReference type="RefSeq" id="XP_030385046.1">
    <property type="nucleotide sequence ID" value="XM_030529186.1"/>
</dbReference>
<keyword evidence="4 5" id="KW-0732">Signal</keyword>
<dbReference type="SMART" id="SM00708">
    <property type="entry name" value="PhBP"/>
    <property type="match status" value="1"/>
</dbReference>
<dbReference type="GO" id="GO:0005549">
    <property type="term" value="F:odorant binding"/>
    <property type="evidence" value="ECO:0007669"/>
    <property type="project" value="InterPro"/>
</dbReference>
<dbReference type="GO" id="GO:0005615">
    <property type="term" value="C:extracellular space"/>
    <property type="evidence" value="ECO:0007669"/>
    <property type="project" value="TreeGrafter"/>
</dbReference>
<dbReference type="PANTHER" id="PTHR11857">
    <property type="entry name" value="ODORANT BINDING PROTEIN-RELATED"/>
    <property type="match status" value="1"/>
</dbReference>
<evidence type="ECO:0000256" key="1">
    <source>
        <dbReference type="ARBA" id="ARBA00004613"/>
    </source>
</evidence>
<feature type="chain" id="PRO_5026968420" evidence="5">
    <location>
        <begin position="20"/>
        <end position="132"/>
    </location>
</feature>
<evidence type="ECO:0000313" key="7">
    <source>
        <dbReference type="RefSeq" id="XP_030385046.1"/>
    </source>
</evidence>
<dbReference type="SUPFAM" id="SSF47565">
    <property type="entry name" value="Insect pheromone/odorant-binding proteins"/>
    <property type="match status" value="1"/>
</dbReference>
<keyword evidence="3" id="KW-0964">Secreted</keyword>
<dbReference type="GeneID" id="115632157"/>
<dbReference type="Proteomes" id="UP000504634">
    <property type="component" value="Unplaced"/>
</dbReference>
<dbReference type="InterPro" id="IPR006170">
    <property type="entry name" value="PBP/GOBP"/>
</dbReference>
<proteinExistence type="inferred from homology"/>
<dbReference type="GO" id="GO:0007608">
    <property type="term" value="P:sensory perception of smell"/>
    <property type="evidence" value="ECO:0007669"/>
    <property type="project" value="TreeGrafter"/>
</dbReference>
<dbReference type="CTD" id="37270"/>
<evidence type="ECO:0000256" key="2">
    <source>
        <dbReference type="ARBA" id="ARBA00008098"/>
    </source>
</evidence>
<dbReference type="CDD" id="cd23992">
    <property type="entry name" value="PBP_GOBP"/>
    <property type="match status" value="1"/>
</dbReference>
<gene>
    <name evidence="7" type="primary">LOC115632157</name>
</gene>
<organism evidence="6 7">
    <name type="scientific">Drosophila lebanonensis</name>
    <name type="common">Fruit fly</name>
    <name type="synonym">Scaptodrosophila lebanonensis</name>
    <dbReference type="NCBI Taxonomy" id="7225"/>
    <lineage>
        <taxon>Eukaryota</taxon>
        <taxon>Metazoa</taxon>
        <taxon>Ecdysozoa</taxon>
        <taxon>Arthropoda</taxon>
        <taxon>Hexapoda</taxon>
        <taxon>Insecta</taxon>
        <taxon>Pterygota</taxon>
        <taxon>Neoptera</taxon>
        <taxon>Endopterygota</taxon>
        <taxon>Diptera</taxon>
        <taxon>Brachycera</taxon>
        <taxon>Muscomorpha</taxon>
        <taxon>Ephydroidea</taxon>
        <taxon>Drosophilidae</taxon>
        <taxon>Scaptodrosophila</taxon>
    </lineage>
</organism>
<feature type="signal peptide" evidence="5">
    <location>
        <begin position="1"/>
        <end position="19"/>
    </location>
</feature>
<dbReference type="InterPro" id="IPR036728">
    <property type="entry name" value="PBP_GOBP_sf"/>
</dbReference>
<reference evidence="7" key="1">
    <citation type="submission" date="2025-08" db="UniProtKB">
        <authorList>
            <consortium name="RefSeq"/>
        </authorList>
    </citation>
    <scope>IDENTIFICATION</scope>
    <source>
        <strain evidence="7">11010-0011.00</strain>
        <tissue evidence="7">Whole body</tissue>
    </source>
</reference>
<dbReference type="OrthoDB" id="8194670at2759"/>
<name>A0A6J2U968_DROLE</name>
<dbReference type="PANTHER" id="PTHR11857:SF43">
    <property type="entry name" value="GEO07291P1-RELATED"/>
    <property type="match status" value="1"/>
</dbReference>
<sequence>MKATVLLTLLLGCLAATLADDAEIQKTVASCMKENGVTPQEVADLKSGKTKPEDIKDNVKCATQCLFVKSGFMDAKGALLTDAVNQHFADTPIKDDVAKAMAACGSVTGANPCDAAFQTMICIQEHGKGLVI</sequence>
<evidence type="ECO:0000256" key="4">
    <source>
        <dbReference type="ARBA" id="ARBA00022729"/>
    </source>
</evidence>
<comment type="similarity">
    <text evidence="2">Belongs to the PBP/GOBP family.</text>
</comment>
<dbReference type="Pfam" id="PF01395">
    <property type="entry name" value="PBP_GOBP"/>
    <property type="match status" value="1"/>
</dbReference>
<comment type="subcellular location">
    <subcellularLocation>
        <location evidence="1">Secreted</location>
    </subcellularLocation>
</comment>